<dbReference type="PANTHER" id="PTHR13903:SF8">
    <property type="entry name" value="PIRIN"/>
    <property type="match status" value="1"/>
</dbReference>
<dbReference type="KEGG" id="erz:ER308_16090"/>
<organism evidence="5 6">
    <name type="scientific">Egibacter rhizosphaerae</name>
    <dbReference type="NCBI Taxonomy" id="1670831"/>
    <lineage>
        <taxon>Bacteria</taxon>
        <taxon>Bacillati</taxon>
        <taxon>Actinomycetota</taxon>
        <taxon>Nitriliruptoria</taxon>
        <taxon>Egibacterales</taxon>
        <taxon>Egibacteraceae</taxon>
        <taxon>Egibacter</taxon>
    </lineage>
</organism>
<dbReference type="InterPro" id="IPR003829">
    <property type="entry name" value="Pirin_N_dom"/>
</dbReference>
<dbReference type="AlphaFoldDB" id="A0A411YI83"/>
<dbReference type="Gene3D" id="2.60.120.10">
    <property type="entry name" value="Jelly Rolls"/>
    <property type="match status" value="1"/>
</dbReference>
<accession>A0A411YI83</accession>
<keyword evidence="6" id="KW-1185">Reference proteome</keyword>
<protein>
    <recommendedName>
        <fullName evidence="4">Pirin N-terminal domain-containing protein</fullName>
    </recommendedName>
</protein>
<evidence type="ECO:0000256" key="2">
    <source>
        <dbReference type="RuleBase" id="RU003457"/>
    </source>
</evidence>
<dbReference type="Proteomes" id="UP000291469">
    <property type="component" value="Chromosome"/>
</dbReference>
<reference evidence="5 6" key="1">
    <citation type="submission" date="2019-01" db="EMBL/GenBank/DDBJ databases">
        <title>Egibacter rhizosphaerae EGI 80759T.</title>
        <authorList>
            <person name="Chen D.-D."/>
            <person name="Tian Y."/>
            <person name="Jiao J.-Y."/>
            <person name="Zhang X.-T."/>
            <person name="Zhang Y.-G."/>
            <person name="Zhang Y."/>
            <person name="Xiao M."/>
            <person name="Shu W.-S."/>
            <person name="Li W.-J."/>
        </authorList>
    </citation>
    <scope>NUCLEOTIDE SEQUENCE [LARGE SCALE GENOMIC DNA]</scope>
    <source>
        <strain evidence="5 6">EGI 80759</strain>
    </source>
</reference>
<comment type="similarity">
    <text evidence="1 2">Belongs to the pirin family.</text>
</comment>
<proteinExistence type="inferred from homology"/>
<feature type="domain" description="Pirin N-terminal" evidence="4">
    <location>
        <begin position="60"/>
        <end position="148"/>
    </location>
</feature>
<dbReference type="InterPro" id="IPR011051">
    <property type="entry name" value="RmlC_Cupin_sf"/>
</dbReference>
<gene>
    <name evidence="5" type="ORF">ER308_16090</name>
</gene>
<evidence type="ECO:0000256" key="3">
    <source>
        <dbReference type="SAM" id="MobiDB-lite"/>
    </source>
</evidence>
<name>A0A411YI83_9ACTN</name>
<dbReference type="OrthoDB" id="321327at2"/>
<dbReference type="Pfam" id="PF02678">
    <property type="entry name" value="Pirin"/>
    <property type="match status" value="1"/>
</dbReference>
<feature type="region of interest" description="Disordered" evidence="3">
    <location>
        <begin position="1"/>
        <end position="34"/>
    </location>
</feature>
<evidence type="ECO:0000313" key="5">
    <source>
        <dbReference type="EMBL" id="QBI20943.1"/>
    </source>
</evidence>
<evidence type="ECO:0000313" key="6">
    <source>
        <dbReference type="Proteomes" id="UP000291469"/>
    </source>
</evidence>
<evidence type="ECO:0000259" key="4">
    <source>
        <dbReference type="Pfam" id="PF02678"/>
    </source>
</evidence>
<dbReference type="InterPro" id="IPR012093">
    <property type="entry name" value="Pirin"/>
</dbReference>
<sequence length="290" mass="31667">MREHSGPTRRSDPYEPHAPPADPEASPTMTHTDTATPTALHLAPEDYHVIRAEDFNAPGLQAREAIGPFVRVQALGNLLTVHDSSFEAERGIGHHPHQRMERLFYIVDGTVDHDDVLNHITGHMGTGDLGILTEGMRGMIHSEWNNSPGPARAYIFVYPNQPLHDSASFGAIRDHEAPRVTERDGVVAKQVVRRGEERINGDFRRFDDVAVAAGAATEWELDEGEAGLLFVLDGSADVTVDGEPVAPAGFEHTVALPPGPEVRRVQATAREDSRLLRAITGPGFGLRLQE</sequence>
<dbReference type="InterPro" id="IPR014710">
    <property type="entry name" value="RmlC-like_jellyroll"/>
</dbReference>
<feature type="compositionally biased region" description="Basic and acidic residues" evidence="3">
    <location>
        <begin position="1"/>
        <end position="15"/>
    </location>
</feature>
<evidence type="ECO:0000256" key="1">
    <source>
        <dbReference type="ARBA" id="ARBA00008416"/>
    </source>
</evidence>
<dbReference type="PANTHER" id="PTHR13903">
    <property type="entry name" value="PIRIN-RELATED"/>
    <property type="match status" value="1"/>
</dbReference>
<dbReference type="SUPFAM" id="SSF51182">
    <property type="entry name" value="RmlC-like cupins"/>
    <property type="match status" value="1"/>
</dbReference>
<dbReference type="EMBL" id="CP036402">
    <property type="protein sequence ID" value="QBI20943.1"/>
    <property type="molecule type" value="Genomic_DNA"/>
</dbReference>